<organism evidence="3 4">
    <name type="scientific">Trichoderma longibrachiatum ATCC 18648</name>
    <dbReference type="NCBI Taxonomy" id="983965"/>
    <lineage>
        <taxon>Eukaryota</taxon>
        <taxon>Fungi</taxon>
        <taxon>Dikarya</taxon>
        <taxon>Ascomycota</taxon>
        <taxon>Pezizomycotina</taxon>
        <taxon>Sordariomycetes</taxon>
        <taxon>Hypocreomycetidae</taxon>
        <taxon>Hypocreales</taxon>
        <taxon>Hypocreaceae</taxon>
        <taxon>Trichoderma</taxon>
    </lineage>
</organism>
<keyword evidence="4" id="KW-1185">Reference proteome</keyword>
<keyword evidence="2" id="KW-1133">Transmembrane helix</keyword>
<gene>
    <name evidence="3" type="ORF">M440DRAFT_268062</name>
</gene>
<keyword evidence="2" id="KW-0472">Membrane</keyword>
<dbReference type="Proteomes" id="UP000240760">
    <property type="component" value="Unassembled WGS sequence"/>
</dbReference>
<evidence type="ECO:0000256" key="1">
    <source>
        <dbReference type="SAM" id="MobiDB-lite"/>
    </source>
</evidence>
<accession>A0A2T4CB02</accession>
<evidence type="ECO:0000256" key="2">
    <source>
        <dbReference type="SAM" id="Phobius"/>
    </source>
</evidence>
<evidence type="ECO:0000313" key="4">
    <source>
        <dbReference type="Proteomes" id="UP000240760"/>
    </source>
</evidence>
<dbReference type="AlphaFoldDB" id="A0A2T4CB02"/>
<dbReference type="EMBL" id="KZ679129">
    <property type="protein sequence ID" value="PTB78698.1"/>
    <property type="molecule type" value="Genomic_DNA"/>
</dbReference>
<feature type="transmembrane region" description="Helical" evidence="2">
    <location>
        <begin position="43"/>
        <end position="61"/>
    </location>
</feature>
<feature type="region of interest" description="Disordered" evidence="1">
    <location>
        <begin position="118"/>
        <end position="154"/>
    </location>
</feature>
<protein>
    <submittedName>
        <fullName evidence="3">Uncharacterized protein</fullName>
    </submittedName>
</protein>
<keyword evidence="2" id="KW-0812">Transmembrane</keyword>
<proteinExistence type="predicted"/>
<reference evidence="3 4" key="1">
    <citation type="submission" date="2016-07" db="EMBL/GenBank/DDBJ databases">
        <title>Multiple horizontal gene transfer events from other fungi enriched the ability of initially mycotrophic Trichoderma (Ascomycota) to feed on dead plant biomass.</title>
        <authorList>
            <consortium name="DOE Joint Genome Institute"/>
            <person name="Aerts A."/>
            <person name="Atanasova L."/>
            <person name="Chenthamara K."/>
            <person name="Zhang J."/>
            <person name="Grujic M."/>
            <person name="Henrissat B."/>
            <person name="Kuo A."/>
            <person name="Salamov A."/>
            <person name="Lipzen A."/>
            <person name="Labutti K."/>
            <person name="Barry K."/>
            <person name="Miao Y."/>
            <person name="Rahimi M.J."/>
            <person name="Shen Q."/>
            <person name="Grigoriev I.V."/>
            <person name="Kubicek C.P."/>
            <person name="Druzhinina I.S."/>
        </authorList>
    </citation>
    <scope>NUCLEOTIDE SEQUENCE [LARGE SCALE GENOMIC DNA]</scope>
    <source>
        <strain evidence="3 4">ATCC 18648</strain>
    </source>
</reference>
<evidence type="ECO:0000313" key="3">
    <source>
        <dbReference type="EMBL" id="PTB78698.1"/>
    </source>
</evidence>
<name>A0A2T4CB02_TRILO</name>
<sequence length="154" mass="16655">MLVSPGRGRTVGPAASPLPHPTVEAGMSMDFQFWFLFLLRRAALRQLRLAALATVFLVIALRQRGRHTVQMLVCKSGSGRVKVGYQLLASLQMQSRLSVSSCPSVSLQSARAEHLANALDSRPPPTTCIGTSSHLPAPFATPPPQPPYSAQQQR</sequence>